<feature type="domain" description="Coiled-coil SMC6 And NSE5 INteracting (CANIN)" evidence="3">
    <location>
        <begin position="659"/>
        <end position="1037"/>
    </location>
</feature>
<evidence type="ECO:0000256" key="2">
    <source>
        <dbReference type="SAM" id="MobiDB-lite"/>
    </source>
</evidence>
<accession>V9KA45</accession>
<feature type="non-terminal residue" evidence="4">
    <location>
        <position position="1"/>
    </location>
</feature>
<name>V9KA45_CALMI</name>
<dbReference type="Pfam" id="PF14816">
    <property type="entry name" value="CANIN"/>
    <property type="match status" value="1"/>
</dbReference>
<dbReference type="PANTHER" id="PTHR16046:SF9">
    <property type="entry name" value="SMC5-SMC6 COMPLEX LOCALIZATION FACTOR PROTEIN 2"/>
    <property type="match status" value="1"/>
</dbReference>
<feature type="region of interest" description="Disordered" evidence="2">
    <location>
        <begin position="548"/>
        <end position="601"/>
    </location>
</feature>
<organism evidence="4">
    <name type="scientific">Callorhinchus milii</name>
    <name type="common">Ghost shark</name>
    <dbReference type="NCBI Taxonomy" id="7868"/>
    <lineage>
        <taxon>Eukaryota</taxon>
        <taxon>Metazoa</taxon>
        <taxon>Chordata</taxon>
        <taxon>Craniata</taxon>
        <taxon>Vertebrata</taxon>
        <taxon>Chondrichthyes</taxon>
        <taxon>Holocephali</taxon>
        <taxon>Chimaeriformes</taxon>
        <taxon>Callorhinchidae</taxon>
        <taxon>Callorhinchus</taxon>
    </lineage>
</organism>
<dbReference type="PANTHER" id="PTHR16046">
    <property type="entry name" value="SMC5-SMC6 COMPLEX LOCALIZATION FACTOR 2"/>
    <property type="match status" value="1"/>
</dbReference>
<dbReference type="AlphaFoldDB" id="V9KA45"/>
<sequence length="1213" mass="137466">RERVFRPRQVKAGKVRGGRGTSAQTDREYEPRARGGSAAPEGIMKKIGKTSVLKKGDQKITQFFNPSRSKGKDVLSLGSPQQKVSTDAIAALHEAESLPSLIAKKPKRPLSLPSSQQTSVVEVFMKGVLKTEKKQNMGGVVKCRVFQNPGSLRVIVRRLPFEYKSEGGTDSNVMKSIKVSSSPEMATSATREDISSKWRMEDCRSSKNSLWHKSLPSKREKLLPPNSLDVLKYSGKKTVESKLYPRPRLSLRKLRHQQGPFKPEFQTTLQAYKKERELKKLRMEQGKHPSFSSTKPLSGHIVNQSHQISNFKRAYSLPSTSFTGSSSLSSPKESIPKQVTKKPPRGTPAEGNEMCSHQMIHRLHSYPPLCDRKSSMGTFQPRFPAGRPVSCSKDIVMKKRKLISVDERIQKKRKCLSVPPHLDTPFHKRKRGSRMAKKYSNGVTETACHGVLKDHNNGVLEGQDTTAAQVDDFADSNCCLGVDSSLDEETSTCSSVNSYPRVSTEERAKTTLGCVISSKENRSAEYLNRRSLVPFDSKRTQRPDFTFVPISGVDEDSKSVLPSQEKWLSERPGTLQSSESNRVSERQQRDTCNSVDSDSDFHLNLDTDEEGETLMALNDLLTLHTKTKPISTTHEKCSIAVHSSVPSLPLARMSFPNAGKSATYSNSFDRLIKEKKRSESKRETQLNELKRKLQNEFDTLNLSCLTEEDDEQSLDGDLESIPDEHREFFRKFSVKSDGIPDLRPGEKIFNLLKSGAFFNQHNLTLSRSELTPQNFLERTLISPGSSHLELLFTNGVVSQTYASSPCPQPVWELLFKMMTVHSDYVVSMHIFKALWGICTNTTNKIDKNGASKFKVWTPSLLDIVAVFMNLGAPFHALFPLSHLQPDFTEQDIISRQHSNENHLEDHLVTPQREPIFTSLPEYNITNVVKFLLLCTSMYPEVYSDKELVLLISLGGRISLEQDMTPNKDFQCLLNNLLSNIREWNVQMFELCTILSNLSEHHHNLSYLVQLIPDGSTRGRQLRRHLSLVIISKLLNKEGICMPKDPDMKIAQLGQFMYQMKPSSLLKTLEANVQSEQQAPQKEQTMPTEPDQQAYYLCYNLLILANEVMHMDHIPSCQRNHLIQLCTQIEKHIKCDIREDPKLLYRSKVKDLEARTYVKWQELLQRSRPLQGKLHDYWEPVCEEITQSSVVEELKASDGNNAVEAEHYTERDTK</sequence>
<feature type="region of interest" description="Disordered" evidence="2">
    <location>
        <begin position="322"/>
        <end position="350"/>
    </location>
</feature>
<reference evidence="4" key="1">
    <citation type="journal article" date="2014" name="Nature">
        <title>Elephant shark genome provides unique insights into gnathostome evolution.</title>
        <authorList>
            <consortium name="International Elephant Shark Genome Sequencing Consortium"/>
            <person name="Venkatesh B."/>
            <person name="Lee A.P."/>
            <person name="Ravi V."/>
            <person name="Maurya A.K."/>
            <person name="Lian M.M."/>
            <person name="Swann J.B."/>
            <person name="Ohta Y."/>
            <person name="Flajnik M.F."/>
            <person name="Sutoh Y."/>
            <person name="Kasahara M."/>
            <person name="Hoon S."/>
            <person name="Gangu V."/>
            <person name="Roy S.W."/>
            <person name="Irimia M."/>
            <person name="Korzh V."/>
            <person name="Kondrychyn I."/>
            <person name="Lim Z.W."/>
            <person name="Tay B.H."/>
            <person name="Tohari S."/>
            <person name="Kong K.W."/>
            <person name="Ho S."/>
            <person name="Lorente-Galdos B."/>
            <person name="Quilez J."/>
            <person name="Marques-Bonet T."/>
            <person name="Raney B.J."/>
            <person name="Ingham P.W."/>
            <person name="Tay A."/>
            <person name="Hillier L.W."/>
            <person name="Minx P."/>
            <person name="Boehm T."/>
            <person name="Wilson R.K."/>
            <person name="Brenner S."/>
            <person name="Warren W.C."/>
        </authorList>
    </citation>
    <scope>NUCLEOTIDE SEQUENCE</scope>
    <source>
        <tissue evidence="4">Testis</tissue>
    </source>
</reference>
<feature type="region of interest" description="Disordered" evidence="2">
    <location>
        <begin position="1"/>
        <end position="41"/>
    </location>
</feature>
<evidence type="ECO:0000256" key="1">
    <source>
        <dbReference type="ARBA" id="ARBA00010311"/>
    </source>
</evidence>
<feature type="compositionally biased region" description="Basic residues" evidence="2">
    <location>
        <begin position="1"/>
        <end position="17"/>
    </location>
</feature>
<comment type="similarity">
    <text evidence="1">Belongs to the FAM178 family.</text>
</comment>
<evidence type="ECO:0000259" key="3">
    <source>
        <dbReference type="Pfam" id="PF14816"/>
    </source>
</evidence>
<dbReference type="InterPro" id="IPR026161">
    <property type="entry name" value="FAM178"/>
</dbReference>
<proteinExistence type="evidence at transcript level"/>
<protein>
    <recommendedName>
        <fullName evidence="3">Coiled-coil SMC6 And NSE5 INteracting (CANIN) domain-containing protein</fullName>
    </recommendedName>
</protein>
<dbReference type="EMBL" id="JW861994">
    <property type="protein sequence ID" value="AFO94511.1"/>
    <property type="molecule type" value="mRNA"/>
</dbReference>
<evidence type="ECO:0000313" key="4">
    <source>
        <dbReference type="EMBL" id="AFO94511.1"/>
    </source>
</evidence>
<dbReference type="InterPro" id="IPR044276">
    <property type="entry name" value="CANIN_dom"/>
</dbReference>